<keyword evidence="2" id="KW-1185">Reference proteome</keyword>
<evidence type="ECO:0008006" key="3">
    <source>
        <dbReference type="Google" id="ProtNLM"/>
    </source>
</evidence>
<dbReference type="EMBL" id="QOVG01000007">
    <property type="protein sequence ID" value="NDK39363.1"/>
    <property type="molecule type" value="Genomic_DNA"/>
</dbReference>
<gene>
    <name evidence="1" type="ORF">DT603_10970</name>
</gene>
<evidence type="ECO:0000313" key="1">
    <source>
        <dbReference type="EMBL" id="NDK39363.1"/>
    </source>
</evidence>
<dbReference type="Proteomes" id="UP001429354">
    <property type="component" value="Unassembled WGS sequence"/>
</dbReference>
<evidence type="ECO:0000313" key="2">
    <source>
        <dbReference type="Proteomes" id="UP001429354"/>
    </source>
</evidence>
<protein>
    <recommendedName>
        <fullName evidence="3">DUF885 domain-containing protein</fullName>
    </recommendedName>
</protein>
<comment type="caution">
    <text evidence="1">The sequence shown here is derived from an EMBL/GenBank/DDBJ whole genome shotgun (WGS) entry which is preliminary data.</text>
</comment>
<name>A0ABX0AER9_9GAMM</name>
<accession>A0ABX0AER9</accession>
<proteinExistence type="predicted"/>
<organism evidence="1 2">
    <name type="scientific">Pseudoxanthomonas gei</name>
    <dbReference type="NCBI Taxonomy" id="1383030"/>
    <lineage>
        <taxon>Bacteria</taxon>
        <taxon>Pseudomonadati</taxon>
        <taxon>Pseudomonadota</taxon>
        <taxon>Gammaproteobacteria</taxon>
        <taxon>Lysobacterales</taxon>
        <taxon>Lysobacteraceae</taxon>
        <taxon>Pseudoxanthomonas</taxon>
    </lineage>
</organism>
<sequence>MISSTVHAAHAPAIAGTDTSRNTLDPIAEAYVHLSLEIGEHEPGYIDAYYGPQEWARQARQSPRALAELRTAAEALLKQVSAVDEAGLDPLEVRRKRLLAAQLVAARTRMAMLAGEALPFEQEAEGLYALRPVLKPRTAYDPALQRLEAQFPGTGPLWQRVDAFASTTAIPADRLQAVMHASIEECKRRTLAHIALPKDEKFSLELVTGQPWSGYNWYKGDATSLIQINTDLPVLMSRAVDLGCHEGYPGHHVLNLLLEQRLSKQRGWIEFTVYPLYSPMSLIAEGSANFGIELAFPGNEKETFERDVLYPLAGLDPALAARDARLQQARSELAGARLTIARDYLDHRIDRAEAVRLAQHYQLLSPQRAEQSIAFTDKYRSYVINYGLGQELVRAHVDAAGATAPARWAAMERILSEPTLPSDLMPGPSGR</sequence>
<reference evidence="1 2" key="1">
    <citation type="submission" date="2018-07" db="EMBL/GenBank/DDBJ databases">
        <title>Whole genome Sequencing of Pseudoxanthomonas gei KCTC 32298 (T).</title>
        <authorList>
            <person name="Kumar S."/>
            <person name="Bansal K."/>
            <person name="Kaur A."/>
            <person name="Patil P."/>
            <person name="Sharma S."/>
            <person name="Patil P.B."/>
        </authorList>
    </citation>
    <scope>NUCLEOTIDE SEQUENCE [LARGE SCALE GENOMIC DNA]</scope>
    <source>
        <strain evidence="1 2">KCTC 32298</strain>
    </source>
</reference>